<evidence type="ECO:0000313" key="1">
    <source>
        <dbReference type="EMBL" id="KKM67803.1"/>
    </source>
</evidence>
<dbReference type="EMBL" id="LAZR01010283">
    <property type="protein sequence ID" value="KKM67803.1"/>
    <property type="molecule type" value="Genomic_DNA"/>
</dbReference>
<organism evidence="1">
    <name type="scientific">marine sediment metagenome</name>
    <dbReference type="NCBI Taxonomy" id="412755"/>
    <lineage>
        <taxon>unclassified sequences</taxon>
        <taxon>metagenomes</taxon>
        <taxon>ecological metagenomes</taxon>
    </lineage>
</organism>
<dbReference type="AlphaFoldDB" id="A0A0F9JDZ8"/>
<name>A0A0F9JDZ8_9ZZZZ</name>
<proteinExistence type="predicted"/>
<protein>
    <submittedName>
        <fullName evidence="1">Uncharacterized protein</fullName>
    </submittedName>
</protein>
<comment type="caution">
    <text evidence="1">The sequence shown here is derived from an EMBL/GenBank/DDBJ whole genome shotgun (WGS) entry which is preliminary data.</text>
</comment>
<reference evidence="1" key="1">
    <citation type="journal article" date="2015" name="Nature">
        <title>Complex archaea that bridge the gap between prokaryotes and eukaryotes.</title>
        <authorList>
            <person name="Spang A."/>
            <person name="Saw J.H."/>
            <person name="Jorgensen S.L."/>
            <person name="Zaremba-Niedzwiedzka K."/>
            <person name="Martijn J."/>
            <person name="Lind A.E."/>
            <person name="van Eijk R."/>
            <person name="Schleper C."/>
            <person name="Guy L."/>
            <person name="Ettema T.J."/>
        </authorList>
    </citation>
    <scope>NUCLEOTIDE SEQUENCE</scope>
</reference>
<sequence>MRVTEEITVERIFEVRCDKCTGRVVEFGYTQKKAIEIALCHAEWHNTNPTQESKL</sequence>
<accession>A0A0F9JDZ8</accession>
<gene>
    <name evidence="1" type="ORF">LCGC14_1467380</name>
</gene>